<dbReference type="PANTHER" id="PTHR11001:SF2">
    <property type="entry name" value="MITOCHONDRIAL FISSION PROCESS PROTEIN 1"/>
    <property type="match status" value="1"/>
</dbReference>
<dbReference type="GO" id="GO:0000266">
    <property type="term" value="P:mitochondrial fission"/>
    <property type="evidence" value="ECO:0007669"/>
    <property type="project" value="TreeGrafter"/>
</dbReference>
<proteinExistence type="inferred from homology"/>
<reference evidence="4" key="1">
    <citation type="submission" date="2020-01" db="EMBL/GenBank/DDBJ databases">
        <title>Identification and distribution of gene clusters putatively required for synthesis of sphingolipid metabolism inhibitors in phylogenetically diverse species of the filamentous fungus Fusarium.</title>
        <authorList>
            <person name="Kim H.-S."/>
            <person name="Busman M."/>
            <person name="Brown D.W."/>
            <person name="Divon H."/>
            <person name="Uhlig S."/>
            <person name="Proctor R.H."/>
        </authorList>
    </citation>
    <scope>NUCLEOTIDE SEQUENCE</scope>
    <source>
        <strain evidence="4">NRRL 53441</strain>
    </source>
</reference>
<accession>A0A8H4K895</accession>
<dbReference type="InterPro" id="IPR019560">
    <property type="entry name" value="Mitochondrial_18_kDa_protein"/>
</dbReference>
<organism evidence="4 5">
    <name type="scientific">Fusarium austroafricanum</name>
    <dbReference type="NCBI Taxonomy" id="2364996"/>
    <lineage>
        <taxon>Eukaryota</taxon>
        <taxon>Fungi</taxon>
        <taxon>Dikarya</taxon>
        <taxon>Ascomycota</taxon>
        <taxon>Pezizomycotina</taxon>
        <taxon>Sordariomycetes</taxon>
        <taxon>Hypocreomycetidae</taxon>
        <taxon>Hypocreales</taxon>
        <taxon>Nectriaceae</taxon>
        <taxon>Fusarium</taxon>
        <taxon>Fusarium concolor species complex</taxon>
    </lineage>
</organism>
<evidence type="ECO:0000256" key="1">
    <source>
        <dbReference type="ARBA" id="ARBA00009224"/>
    </source>
</evidence>
<evidence type="ECO:0000256" key="3">
    <source>
        <dbReference type="ARBA" id="ARBA00029631"/>
    </source>
</evidence>
<name>A0A8H4K895_9HYPO</name>
<dbReference type="OrthoDB" id="424969at2759"/>
<gene>
    <name evidence="4" type="ORF">F53441_10971</name>
</gene>
<evidence type="ECO:0000313" key="5">
    <source>
        <dbReference type="Proteomes" id="UP000605986"/>
    </source>
</evidence>
<keyword evidence="5" id="KW-1185">Reference proteome</keyword>
<comment type="similarity">
    <text evidence="1">Belongs to the MTFP1 family.</text>
</comment>
<protein>
    <recommendedName>
        <fullName evidence="2">Mitochondrial fission process protein 1</fullName>
    </recommendedName>
    <alternativeName>
        <fullName evidence="3">Mitochondrial 18 kDa protein</fullName>
    </alternativeName>
</protein>
<dbReference type="AlphaFoldDB" id="A0A8H4K895"/>
<dbReference type="PANTHER" id="PTHR11001">
    <property type="entry name" value="MITOCHONDRIAL FISSION PROCESS PROTEIN 1"/>
    <property type="match status" value="1"/>
</dbReference>
<dbReference type="GO" id="GO:0005739">
    <property type="term" value="C:mitochondrion"/>
    <property type="evidence" value="ECO:0007669"/>
    <property type="project" value="TreeGrafter"/>
</dbReference>
<comment type="caution">
    <text evidence="4">The sequence shown here is derived from an EMBL/GenBank/DDBJ whole genome shotgun (WGS) entry which is preliminary data.</text>
</comment>
<dbReference type="Pfam" id="PF10558">
    <property type="entry name" value="MTP18"/>
    <property type="match status" value="1"/>
</dbReference>
<dbReference type="EMBL" id="JAADJG010000536">
    <property type="protein sequence ID" value="KAF4445129.1"/>
    <property type="molecule type" value="Genomic_DNA"/>
</dbReference>
<evidence type="ECO:0000256" key="2">
    <source>
        <dbReference type="ARBA" id="ARBA00017835"/>
    </source>
</evidence>
<dbReference type="Proteomes" id="UP000605986">
    <property type="component" value="Unassembled WGS sequence"/>
</dbReference>
<sequence length="346" mass="38058">MELVPGITGLNGTAQDANGYSPGHPPQVSMIGINRIYGSNVTDPGYSACLQQPAANPVDKVLEMSWWGKSKDPKPEEKKNEAAQIKDAIIEKLPAKENLPEDIHQVVNQTGRHGNVFDDITEGYGPDSTDTNLRYAAYATRIRTILLSAHRYVAYTSDIGESFRPVAHPNLVRGAYGVSWLYLIGDVSYEGYKSYWHNQRVLNPKAQLTPRQEKVTGLPAVETRPVEPGTVSPLEDYRTVMVQRAIFQSVASMGLPAFTIHSVVRYSGRAMKNMKNKTIRTWGPIGLGLAVVPFLPAMFDEPVENAVEWAFHKGFETVLGNAAVGNAPTTGRDDLLAKKPAKEKEL</sequence>
<evidence type="ECO:0000313" key="4">
    <source>
        <dbReference type="EMBL" id="KAF4445129.1"/>
    </source>
</evidence>